<feature type="compositionally biased region" description="Basic residues" evidence="6">
    <location>
        <begin position="387"/>
        <end position="400"/>
    </location>
</feature>
<feature type="compositionally biased region" description="Polar residues" evidence="6">
    <location>
        <begin position="350"/>
        <end position="361"/>
    </location>
</feature>
<feature type="compositionally biased region" description="Low complexity" evidence="6">
    <location>
        <begin position="318"/>
        <end position="329"/>
    </location>
</feature>
<evidence type="ECO:0000259" key="7">
    <source>
        <dbReference type="PROSITE" id="PS50014"/>
    </source>
</evidence>
<dbReference type="PRINTS" id="PR00503">
    <property type="entry name" value="BROMODOMAIN"/>
</dbReference>
<sequence>MAVKRQLEVALAEIEHAGKRGFFEPARRFLQLVREQKVRDSENVTLLGSLLLRQHRHRLREEELWLITEQVAVAAMDTKALHLAVELVGDIKRKFPSSQRAIRLTEMYFEARGLYDDAERVITEQLEEAPESQMLLKRRVALEKSKGNIAGAIEALRKYVDIFQTDREAWEELGELYLQVQMYPQAATCYEEVLIQNPACIASHVQYADVLYTIGGPSNYRTARTYYAAAVDLSNGQNARALYGLCAASAQLTAVKDTNKGKDAPSSKEVEELAVLAGKTLLQKYGDEAEDKAAQRSEDARAASHPPPKKSKFVVKLGSAASGAQASADGRNEGPPPIKPRFTIKLPSKAANSDPTRQSQPAAARATHALGSVPGGAAGPHDAQHLQRPRKGSASKKGGKRKQDGSIKSPRDRTHPAVTLRLNDVHKSAPAAAAQPSVKPEPSPIKAEPASEEPAPAAPAAAAAQPEAAAPAASPNEGGKFVSINGRPDVPCTPAAVQRIIQKMQKKDTHGYFRDPVTDQLAPGYSAVIKRPMDFKTMLARFENGHYTSWDLLKEDLETIFKNAMTYNPPVTPYHKKAKHLLNESRQLLEGARQGVRDMRGAKPGQSGQTKPPSEPAAPQQLPEKRRGRIPKQAARNAKLAQRPGKPIRASGPGRPPSTNAGLGGKEAKVVQQYQDENLRAHYRGRAGPPTWQAWRGLALGATAEGIPYASGKPVLCQAAGAAAGIPSGESYARSLARYAASVCGRAREAVLSRAARLLSAPVAPAYVAPPRVQLAPSSAPTASAGSQSMRNIVHSSGGVPIAAASRPPWMTAPGMLPAGTLASLPTPPASSLPSTLVAPAASAPSSTAARGAFPTAASVLGSLPSASRRASIPGLAGLTSHFLNQAAAGQQFNAYLSALAQQQQQQQQAQQHPKQQQQPQQQLQQQPVASTVAPQATYPNGRPPSAT</sequence>
<keyword evidence="2 5" id="KW-0802">TPR repeat</keyword>
<accession>A0ABR2YF02</accession>
<dbReference type="Pfam" id="PF22890">
    <property type="entry name" value="TPR_EMC2"/>
    <property type="match status" value="1"/>
</dbReference>
<feature type="compositionally biased region" description="Basic and acidic residues" evidence="6">
    <location>
        <begin position="288"/>
        <end position="302"/>
    </location>
</feature>
<feature type="region of interest" description="Disordered" evidence="6">
    <location>
        <begin position="903"/>
        <end position="948"/>
    </location>
</feature>
<evidence type="ECO:0000256" key="3">
    <source>
        <dbReference type="ARBA" id="ARBA00023117"/>
    </source>
</evidence>
<dbReference type="InterPro" id="IPR019734">
    <property type="entry name" value="TPR_rpt"/>
</dbReference>
<name>A0ABR2YF02_9CHLO</name>
<evidence type="ECO:0000256" key="6">
    <source>
        <dbReference type="SAM" id="MobiDB-lite"/>
    </source>
</evidence>
<dbReference type="InterPro" id="IPR039856">
    <property type="entry name" value="EMC2-like"/>
</dbReference>
<dbReference type="Gene3D" id="1.25.40.10">
    <property type="entry name" value="Tetratricopeptide repeat domain"/>
    <property type="match status" value="1"/>
</dbReference>
<keyword evidence="1" id="KW-0677">Repeat</keyword>
<keyword evidence="9" id="KW-1185">Reference proteome</keyword>
<protein>
    <recommendedName>
        <fullName evidence="7">Bromo domain-containing protein</fullName>
    </recommendedName>
</protein>
<keyword evidence="3 4" id="KW-0103">Bromodomain</keyword>
<evidence type="ECO:0000256" key="1">
    <source>
        <dbReference type="ARBA" id="ARBA00022737"/>
    </source>
</evidence>
<proteinExistence type="predicted"/>
<dbReference type="InterPro" id="IPR001487">
    <property type="entry name" value="Bromodomain"/>
</dbReference>
<dbReference type="SUPFAM" id="SSF48452">
    <property type="entry name" value="TPR-like"/>
    <property type="match status" value="1"/>
</dbReference>
<dbReference type="SMART" id="SM00297">
    <property type="entry name" value="BROMO"/>
    <property type="match status" value="1"/>
</dbReference>
<evidence type="ECO:0000256" key="4">
    <source>
        <dbReference type="PROSITE-ProRule" id="PRU00035"/>
    </source>
</evidence>
<feature type="compositionally biased region" description="Low complexity" evidence="6">
    <location>
        <begin position="903"/>
        <end position="928"/>
    </location>
</feature>
<dbReference type="InterPro" id="IPR055217">
    <property type="entry name" value="TPR_EMC2"/>
</dbReference>
<feature type="region of interest" description="Disordered" evidence="6">
    <location>
        <begin position="592"/>
        <end position="666"/>
    </location>
</feature>
<feature type="compositionally biased region" description="Basic and acidic residues" evidence="6">
    <location>
        <begin position="401"/>
        <end position="415"/>
    </location>
</feature>
<evidence type="ECO:0000313" key="9">
    <source>
        <dbReference type="Proteomes" id="UP001491310"/>
    </source>
</evidence>
<dbReference type="Gene3D" id="1.20.920.10">
    <property type="entry name" value="Bromodomain-like"/>
    <property type="match status" value="1"/>
</dbReference>
<dbReference type="Proteomes" id="UP001491310">
    <property type="component" value="Unassembled WGS sequence"/>
</dbReference>
<feature type="domain" description="Bromo" evidence="7">
    <location>
        <begin position="505"/>
        <end position="575"/>
    </location>
</feature>
<dbReference type="PROSITE" id="PS50005">
    <property type="entry name" value="TPR"/>
    <property type="match status" value="1"/>
</dbReference>
<dbReference type="PANTHER" id="PTHR12760">
    <property type="entry name" value="TETRATRICOPEPTIDE REPEAT PROTEIN"/>
    <property type="match status" value="1"/>
</dbReference>
<evidence type="ECO:0000313" key="8">
    <source>
        <dbReference type="EMBL" id="KAK9904060.1"/>
    </source>
</evidence>
<dbReference type="EMBL" id="JALJOT010000013">
    <property type="protein sequence ID" value="KAK9904060.1"/>
    <property type="molecule type" value="Genomic_DNA"/>
</dbReference>
<feature type="region of interest" description="Disordered" evidence="6">
    <location>
        <begin position="288"/>
        <end position="480"/>
    </location>
</feature>
<comment type="caution">
    <text evidence="8">The sequence shown here is derived from an EMBL/GenBank/DDBJ whole genome shotgun (WGS) entry which is preliminary data.</text>
</comment>
<feature type="compositionally biased region" description="Low complexity" evidence="6">
    <location>
        <begin position="444"/>
        <end position="475"/>
    </location>
</feature>
<dbReference type="PROSITE" id="PS50014">
    <property type="entry name" value="BROMODOMAIN_2"/>
    <property type="match status" value="1"/>
</dbReference>
<reference evidence="8 9" key="1">
    <citation type="journal article" date="2024" name="Nat. Commun.">
        <title>Phylogenomics reveals the evolutionary origins of lichenization in chlorophyte algae.</title>
        <authorList>
            <person name="Puginier C."/>
            <person name="Libourel C."/>
            <person name="Otte J."/>
            <person name="Skaloud P."/>
            <person name="Haon M."/>
            <person name="Grisel S."/>
            <person name="Petersen M."/>
            <person name="Berrin J.G."/>
            <person name="Delaux P.M."/>
            <person name="Dal Grande F."/>
            <person name="Keller J."/>
        </authorList>
    </citation>
    <scope>NUCLEOTIDE SEQUENCE [LARGE SCALE GENOMIC DNA]</scope>
    <source>
        <strain evidence="8 9">SAG 216-7</strain>
    </source>
</reference>
<organism evidence="8 9">
    <name type="scientific">Coccomyxa subellipsoidea</name>
    <dbReference type="NCBI Taxonomy" id="248742"/>
    <lineage>
        <taxon>Eukaryota</taxon>
        <taxon>Viridiplantae</taxon>
        <taxon>Chlorophyta</taxon>
        <taxon>core chlorophytes</taxon>
        <taxon>Trebouxiophyceae</taxon>
        <taxon>Trebouxiophyceae incertae sedis</taxon>
        <taxon>Coccomyxaceae</taxon>
        <taxon>Coccomyxa</taxon>
    </lineage>
</organism>
<feature type="compositionally biased region" description="Polar residues" evidence="6">
    <location>
        <begin position="929"/>
        <end position="939"/>
    </location>
</feature>
<evidence type="ECO:0000256" key="2">
    <source>
        <dbReference type="ARBA" id="ARBA00022803"/>
    </source>
</evidence>
<dbReference type="InterPro" id="IPR011990">
    <property type="entry name" value="TPR-like_helical_dom_sf"/>
</dbReference>
<dbReference type="Pfam" id="PF00439">
    <property type="entry name" value="Bromodomain"/>
    <property type="match status" value="1"/>
</dbReference>
<dbReference type="InterPro" id="IPR036427">
    <property type="entry name" value="Bromodomain-like_sf"/>
</dbReference>
<feature type="repeat" description="TPR" evidence="5">
    <location>
        <begin position="167"/>
        <end position="200"/>
    </location>
</feature>
<dbReference type="SUPFAM" id="SSF47370">
    <property type="entry name" value="Bromodomain"/>
    <property type="match status" value="1"/>
</dbReference>
<gene>
    <name evidence="8" type="ORF">WJX75_003558</name>
</gene>
<evidence type="ECO:0000256" key="5">
    <source>
        <dbReference type="PROSITE-ProRule" id="PRU00339"/>
    </source>
</evidence>